<organism evidence="3 4">
    <name type="scientific">Lautropia dentalis</name>
    <dbReference type="NCBI Taxonomy" id="2490857"/>
    <lineage>
        <taxon>Bacteria</taxon>
        <taxon>Pseudomonadati</taxon>
        <taxon>Pseudomonadota</taxon>
        <taxon>Betaproteobacteria</taxon>
        <taxon>Burkholderiales</taxon>
        <taxon>Burkholderiaceae</taxon>
        <taxon>Lautropia</taxon>
    </lineage>
</organism>
<feature type="transmembrane region" description="Helical" evidence="2">
    <location>
        <begin position="400"/>
        <end position="421"/>
    </location>
</feature>
<dbReference type="OrthoDB" id="3182597at2"/>
<reference evidence="3 4" key="1">
    <citation type="submission" date="2018-11" db="EMBL/GenBank/DDBJ databases">
        <title>Genome sequencing of Lautropia sp. KCOM 2505 (= ChDC F240).</title>
        <authorList>
            <person name="Kook J.-K."/>
            <person name="Park S.-N."/>
            <person name="Lim Y.K."/>
        </authorList>
    </citation>
    <scope>NUCLEOTIDE SEQUENCE [LARGE SCALE GENOMIC DNA]</scope>
    <source>
        <strain evidence="3 4">KCOM 2505</strain>
    </source>
</reference>
<name>A0A3R8T234_9BURK</name>
<evidence type="ECO:0000313" key="4">
    <source>
        <dbReference type="Proteomes" id="UP000270261"/>
    </source>
</evidence>
<dbReference type="Proteomes" id="UP000270261">
    <property type="component" value="Unassembled WGS sequence"/>
</dbReference>
<evidence type="ECO:0000256" key="2">
    <source>
        <dbReference type="SAM" id="Phobius"/>
    </source>
</evidence>
<dbReference type="AlphaFoldDB" id="A0A3R8T234"/>
<dbReference type="EMBL" id="RRUE01000002">
    <property type="protein sequence ID" value="RRN44617.1"/>
    <property type="molecule type" value="Genomic_DNA"/>
</dbReference>
<keyword evidence="2" id="KW-0472">Membrane</keyword>
<proteinExistence type="predicted"/>
<evidence type="ECO:0000313" key="3">
    <source>
        <dbReference type="EMBL" id="RRN44617.1"/>
    </source>
</evidence>
<sequence length="423" mass="47455">MADKRPCPECGGYLEWSARKQALACPYCGTVVGAPRGHQPDTGPAARDTAGHVHEPDGSVASGPALDGSFQGEFVAGVPGHAADDRALAREAETLFGPKADIDHHALQEQDLEAALRDPANLRNWGAERFELKCQSCQAISVFVNAQVADRCSFCGSPAIVSHEAMRDAITPQSVLPFKYDDTQVRDILRAWYGKRWFAPSRLKKAAATDTLKGIYLPYWTFDARAFSRWSAEAGHYYYTTEQVRGTDGRLETRQVQHVRWIPAAGEFEHFFDDELVPGTVGIHPRLLRRIEPFPTTTDLKPYSPDYVRGWTVERYQVDLREATTQGRRQMQHEMEAMCARQVPGNTYRNLMVDTQFTGCTFKHVLVPVWLVRYTYGHRVFQVVVNGYTGRVAGERPYSWVKIALAVLGVLLLVAFIYAMLAR</sequence>
<keyword evidence="2" id="KW-0812">Transmembrane</keyword>
<evidence type="ECO:0000256" key="1">
    <source>
        <dbReference type="SAM" id="MobiDB-lite"/>
    </source>
</evidence>
<gene>
    <name evidence="3" type="ORF">EHV23_10000</name>
</gene>
<keyword evidence="4" id="KW-1185">Reference proteome</keyword>
<keyword evidence="2" id="KW-1133">Transmembrane helix</keyword>
<feature type="region of interest" description="Disordered" evidence="1">
    <location>
        <begin position="37"/>
        <end position="58"/>
    </location>
</feature>
<comment type="caution">
    <text evidence="3">The sequence shown here is derived from an EMBL/GenBank/DDBJ whole genome shotgun (WGS) entry which is preliminary data.</text>
</comment>
<protein>
    <submittedName>
        <fullName evidence="3">Zinc ribbon domain-containing protein</fullName>
    </submittedName>
</protein>
<accession>A0A3R8T234</accession>